<evidence type="ECO:0000313" key="2">
    <source>
        <dbReference type="EMBL" id="EAS01131.2"/>
    </source>
</evidence>
<feature type="region of interest" description="Disordered" evidence="1">
    <location>
        <begin position="1"/>
        <end position="26"/>
    </location>
</feature>
<dbReference type="InParanoid" id="I7MG61"/>
<dbReference type="Proteomes" id="UP000009168">
    <property type="component" value="Unassembled WGS sequence"/>
</dbReference>
<sequence>MSFRTPLKTNIINQSQSPYTNNSNSSTRLSSIKKVLNSDQQVETYKKNRSVTFQNSLNNINIVNFNNESLVGTKSQPKFLMNNLNDKQNENISVNSAIKEIVQYASDSKYLIYQNQIDRQKQSSQNLFHTQNRFLKKKPHCPNDLACSHKHIEQNQIQVNQKPNKRSLGEYNYEQSQKMILQDQQSNQKLNYQIVKNSQNTISKCLEDQKVQNISEEEILQNLLNSARAISSKTFLKIQASMKPHPVLISYCLSFIYIYKDYLQISDCKLKKLENNWREIQDIFQHHAPLIQALDSIDTQIQQQRINTDNINKSKEQIQKTEFIIDTIKNTQIFTDIVQPIQNFIKQCEYAINFYNRKYDTKNRNNQSDSNKNIQFNRLDQIVQIQQKMPKFSQNFQNDQMRRNTYAHINQSQESGENQIDDELREFTIDLSPIQYKNSKNQINQFSLQKQLAQQPINSNKTHKRRQSENIFNINSQNNYQNDNHKLNQNFIPQLSQNFNPQLSQNFDNLESQNLSKLQNQNQKNKMNYNQKHQLNDSDAEQVTYPLDQLQMDYYKKIKKYIKRMEEIEKIKEELWNI</sequence>
<accession>I7MG61</accession>
<protein>
    <submittedName>
        <fullName evidence="2">Uncharacterized protein</fullName>
    </submittedName>
</protein>
<dbReference type="GeneID" id="7829766"/>
<keyword evidence="3" id="KW-1185">Reference proteome</keyword>
<feature type="compositionally biased region" description="Polar residues" evidence="1">
    <location>
        <begin position="7"/>
        <end position="20"/>
    </location>
</feature>
<dbReference type="RefSeq" id="XP_001021376.2">
    <property type="nucleotide sequence ID" value="XM_001021376.2"/>
</dbReference>
<evidence type="ECO:0000256" key="1">
    <source>
        <dbReference type="SAM" id="MobiDB-lite"/>
    </source>
</evidence>
<proteinExistence type="predicted"/>
<name>I7MG61_TETTS</name>
<dbReference type="AlphaFoldDB" id="I7MG61"/>
<dbReference type="KEGG" id="tet:TTHERM_00316950"/>
<evidence type="ECO:0000313" key="3">
    <source>
        <dbReference type="Proteomes" id="UP000009168"/>
    </source>
</evidence>
<dbReference type="EMBL" id="GG662605">
    <property type="protein sequence ID" value="EAS01131.2"/>
    <property type="molecule type" value="Genomic_DNA"/>
</dbReference>
<reference evidence="3" key="1">
    <citation type="journal article" date="2006" name="PLoS Biol.">
        <title>Macronuclear genome sequence of the ciliate Tetrahymena thermophila, a model eukaryote.</title>
        <authorList>
            <person name="Eisen J.A."/>
            <person name="Coyne R.S."/>
            <person name="Wu M."/>
            <person name="Wu D."/>
            <person name="Thiagarajan M."/>
            <person name="Wortman J.R."/>
            <person name="Badger J.H."/>
            <person name="Ren Q."/>
            <person name="Amedeo P."/>
            <person name="Jones K.M."/>
            <person name="Tallon L.J."/>
            <person name="Delcher A.L."/>
            <person name="Salzberg S.L."/>
            <person name="Silva J.C."/>
            <person name="Haas B.J."/>
            <person name="Majoros W.H."/>
            <person name="Farzad M."/>
            <person name="Carlton J.M."/>
            <person name="Smith R.K. Jr."/>
            <person name="Garg J."/>
            <person name="Pearlman R.E."/>
            <person name="Karrer K.M."/>
            <person name="Sun L."/>
            <person name="Manning G."/>
            <person name="Elde N.C."/>
            <person name="Turkewitz A.P."/>
            <person name="Asai D.J."/>
            <person name="Wilkes D.E."/>
            <person name="Wang Y."/>
            <person name="Cai H."/>
            <person name="Collins K."/>
            <person name="Stewart B.A."/>
            <person name="Lee S.R."/>
            <person name="Wilamowska K."/>
            <person name="Weinberg Z."/>
            <person name="Ruzzo W.L."/>
            <person name="Wloga D."/>
            <person name="Gaertig J."/>
            <person name="Frankel J."/>
            <person name="Tsao C.-C."/>
            <person name="Gorovsky M.A."/>
            <person name="Keeling P.J."/>
            <person name="Waller R.F."/>
            <person name="Patron N.J."/>
            <person name="Cherry J.M."/>
            <person name="Stover N.A."/>
            <person name="Krieger C.J."/>
            <person name="del Toro C."/>
            <person name="Ryder H.F."/>
            <person name="Williamson S.C."/>
            <person name="Barbeau R.A."/>
            <person name="Hamilton E.P."/>
            <person name="Orias E."/>
        </authorList>
    </citation>
    <scope>NUCLEOTIDE SEQUENCE [LARGE SCALE GENOMIC DNA]</scope>
    <source>
        <strain evidence="3">SB210</strain>
    </source>
</reference>
<organism evidence="2 3">
    <name type="scientific">Tetrahymena thermophila (strain SB210)</name>
    <dbReference type="NCBI Taxonomy" id="312017"/>
    <lineage>
        <taxon>Eukaryota</taxon>
        <taxon>Sar</taxon>
        <taxon>Alveolata</taxon>
        <taxon>Ciliophora</taxon>
        <taxon>Intramacronucleata</taxon>
        <taxon>Oligohymenophorea</taxon>
        <taxon>Hymenostomatida</taxon>
        <taxon>Tetrahymenina</taxon>
        <taxon>Tetrahymenidae</taxon>
        <taxon>Tetrahymena</taxon>
    </lineage>
</organism>
<gene>
    <name evidence="2" type="ORF">TTHERM_00316950</name>
</gene>